<dbReference type="Pfam" id="PF00078">
    <property type="entry name" value="RVT_1"/>
    <property type="match status" value="1"/>
</dbReference>
<evidence type="ECO:0000313" key="3">
    <source>
        <dbReference type="Proteomes" id="UP000009027"/>
    </source>
</evidence>
<evidence type="ECO:0000259" key="1">
    <source>
        <dbReference type="PROSITE" id="PS50878"/>
    </source>
</evidence>
<dbReference type="PROSITE" id="PS50878">
    <property type="entry name" value="RT_POL"/>
    <property type="match status" value="1"/>
</dbReference>
<proteinExistence type="predicted"/>
<accession>F9WRX6</accession>
<keyword evidence="2" id="KW-0695">RNA-directed DNA polymerase</keyword>
<evidence type="ECO:0000313" key="2">
    <source>
        <dbReference type="EMBL" id="CCD20312.1"/>
    </source>
</evidence>
<reference evidence="2 3" key="1">
    <citation type="journal article" date="2012" name="Proc. Natl. Acad. Sci. U.S.A.">
        <title>Antigenic diversity is generated by distinct evolutionary mechanisms in African trypanosome species.</title>
        <authorList>
            <person name="Jackson A.P."/>
            <person name="Berry A."/>
            <person name="Aslett M."/>
            <person name="Allison H.C."/>
            <person name="Burton P."/>
            <person name="Vavrova-Anderson J."/>
            <person name="Brown R."/>
            <person name="Browne H."/>
            <person name="Corton N."/>
            <person name="Hauser H."/>
            <person name="Gamble J."/>
            <person name="Gilderthorp R."/>
            <person name="Marcello L."/>
            <person name="McQuillan J."/>
            <person name="Otto T.D."/>
            <person name="Quail M.A."/>
            <person name="Sanders M.J."/>
            <person name="van Tonder A."/>
            <person name="Ginger M.L."/>
            <person name="Field M.C."/>
            <person name="Barry J.D."/>
            <person name="Hertz-Fowler C."/>
            <person name="Berriman M."/>
        </authorList>
    </citation>
    <scope>NUCLEOTIDE SEQUENCE</scope>
    <source>
        <strain evidence="2 3">Y486</strain>
    </source>
</reference>
<feature type="domain" description="Reverse transcriptase" evidence="1">
    <location>
        <begin position="73"/>
        <end position="341"/>
    </location>
</feature>
<keyword evidence="2" id="KW-0548">Nucleotidyltransferase</keyword>
<dbReference type="PANTHER" id="PTHR19446">
    <property type="entry name" value="REVERSE TRANSCRIPTASES"/>
    <property type="match status" value="1"/>
</dbReference>
<organism evidence="2 3">
    <name type="scientific">Trypanosoma vivax (strain Y486)</name>
    <dbReference type="NCBI Taxonomy" id="1055687"/>
    <lineage>
        <taxon>Eukaryota</taxon>
        <taxon>Discoba</taxon>
        <taxon>Euglenozoa</taxon>
        <taxon>Kinetoplastea</taxon>
        <taxon>Metakinetoplastina</taxon>
        <taxon>Trypanosomatida</taxon>
        <taxon>Trypanosomatidae</taxon>
        <taxon>Trypanosoma</taxon>
        <taxon>Duttonella</taxon>
    </lineage>
</organism>
<sequence>MHIHRSTKASQAPEMKIPSTRRCTFRPITEAELDVALRELSSGTAPVDDEIHCEELKQLGSVSRRCILCLFNYNLCAGQVQAKWRQGIIVPLLKLNKATSSMASFRPVTLTSTLCKLMARVVARRVRDCIEDMLQPQQAGFRPARSTPDTLMHVTRTARRRKDSEKTAAVFIDYARAFVSVDHGCIVKELLSFGVGKHLVAWLAGFLQGRTAKVRVNNVLSEDIGLTCGVPQGSMLGPLLFIVTLDFLSKRLNCIPWLQHGFFSDDLTIVCTSAVLGEIQQTIQQGLDCITNLSAEYYMEVSAEKTEYTLFGARETNLLSMKVGETALKEECAPKLLGLHMQPRNGLSKHVLSMKAAANARLMRLRAVAPAERCPDREKMRAFYLALVQAKMCYGVASWWFDASLKDRERLERVQVQAAHIVAGIPKAVNRAFALREARQKPINEVAHRRALEYYLRLKAKGPVHAKVADSIFPPEHPIHVRLAKVQHLHSIIDGREKQHEAKVLQWARRVHFNTTTHGELKADAPEKD</sequence>
<gene>
    <name evidence="2" type="ORF">TvY486_0030970</name>
</gene>
<dbReference type="SUPFAM" id="SSF56672">
    <property type="entry name" value="DNA/RNA polymerases"/>
    <property type="match status" value="1"/>
</dbReference>
<dbReference type="AlphaFoldDB" id="F9WRX6"/>
<dbReference type="InterPro" id="IPR043502">
    <property type="entry name" value="DNA/RNA_pol_sf"/>
</dbReference>
<keyword evidence="3" id="KW-1185">Reference proteome</keyword>
<dbReference type="VEuPathDB" id="TriTrypDB:TvY486_0030970"/>
<dbReference type="OMA" id="ASCEAVM"/>
<protein>
    <submittedName>
        <fullName evidence="2">Reverse transcriptase (RNA-dependent DNA polymerase)</fullName>
    </submittedName>
</protein>
<keyword evidence="2" id="KW-0808">Transferase</keyword>
<dbReference type="InterPro" id="IPR000477">
    <property type="entry name" value="RT_dom"/>
</dbReference>
<dbReference type="EMBL" id="CAEX01005268">
    <property type="protein sequence ID" value="CCD20312.1"/>
    <property type="molecule type" value="Genomic_DNA"/>
</dbReference>
<dbReference type="Proteomes" id="UP000009027">
    <property type="component" value="Unassembled WGS sequence"/>
</dbReference>
<dbReference type="CDD" id="cd01650">
    <property type="entry name" value="RT_nLTR_like"/>
    <property type="match status" value="1"/>
</dbReference>
<name>F9WRX6_TRYVY</name>
<dbReference type="GO" id="GO:0003964">
    <property type="term" value="F:RNA-directed DNA polymerase activity"/>
    <property type="evidence" value="ECO:0007669"/>
    <property type="project" value="UniProtKB-KW"/>
</dbReference>